<organism evidence="15 16">
    <name type="scientific">Chytriomyces confervae</name>
    <dbReference type="NCBI Taxonomy" id="246404"/>
    <lineage>
        <taxon>Eukaryota</taxon>
        <taxon>Fungi</taxon>
        <taxon>Fungi incertae sedis</taxon>
        <taxon>Chytridiomycota</taxon>
        <taxon>Chytridiomycota incertae sedis</taxon>
        <taxon>Chytridiomycetes</taxon>
        <taxon>Chytridiales</taxon>
        <taxon>Chytriomycetaceae</taxon>
        <taxon>Chytriomyces</taxon>
    </lineage>
</organism>
<dbReference type="GO" id="GO:0022627">
    <property type="term" value="C:cytosolic small ribosomal subunit"/>
    <property type="evidence" value="ECO:0007669"/>
    <property type="project" value="TreeGrafter"/>
</dbReference>
<evidence type="ECO:0000256" key="5">
    <source>
        <dbReference type="ARBA" id="ARBA00022692"/>
    </source>
</evidence>
<evidence type="ECO:0000313" key="16">
    <source>
        <dbReference type="Proteomes" id="UP000320333"/>
    </source>
</evidence>
<dbReference type="GO" id="GO:0004930">
    <property type="term" value="F:G protein-coupled receptor activity"/>
    <property type="evidence" value="ECO:0007669"/>
    <property type="project" value="InterPro"/>
</dbReference>
<dbReference type="Gene3D" id="1.10.10.10">
    <property type="entry name" value="Winged helix-like DNA-binding domain superfamily/Winged helix DNA-binding domain"/>
    <property type="match status" value="1"/>
</dbReference>
<proteinExistence type="inferred from homology"/>
<feature type="transmembrane region" description="Helical" evidence="12">
    <location>
        <begin position="624"/>
        <end position="650"/>
    </location>
</feature>
<evidence type="ECO:0000256" key="3">
    <source>
        <dbReference type="ARBA" id="ARBA00007278"/>
    </source>
</evidence>
<feature type="transmembrane region" description="Helical" evidence="12">
    <location>
        <begin position="591"/>
        <end position="612"/>
    </location>
</feature>
<dbReference type="InterPro" id="IPR036388">
    <property type="entry name" value="WH-like_DNA-bd_sf"/>
</dbReference>
<dbReference type="Gene3D" id="3.40.190.10">
    <property type="entry name" value="Periplasmic binding protein-like II"/>
    <property type="match status" value="2"/>
</dbReference>
<evidence type="ECO:0000256" key="10">
    <source>
        <dbReference type="ARBA" id="ARBA00023274"/>
    </source>
</evidence>
<evidence type="ECO:0000256" key="13">
    <source>
        <dbReference type="SAM" id="SignalP"/>
    </source>
</evidence>
<dbReference type="OrthoDB" id="5211809at2759"/>
<evidence type="ECO:0000256" key="6">
    <source>
        <dbReference type="ARBA" id="ARBA00022980"/>
    </source>
</evidence>
<keyword evidence="9" id="KW-0325">Glycoprotein</keyword>
<dbReference type="InterPro" id="IPR017978">
    <property type="entry name" value="GPCR_3_C"/>
</dbReference>
<evidence type="ECO:0000256" key="12">
    <source>
        <dbReference type="SAM" id="Phobius"/>
    </source>
</evidence>
<comment type="caution">
    <text evidence="15">The sequence shown here is derived from an EMBL/GenBank/DDBJ whole genome shotgun (WGS) entry which is preliminary data.</text>
</comment>
<dbReference type="GO" id="GO:0016020">
    <property type="term" value="C:membrane"/>
    <property type="evidence" value="ECO:0007669"/>
    <property type="project" value="UniProtKB-SubCell"/>
</dbReference>
<dbReference type="FunFam" id="1.10.10.10:FF:000025">
    <property type="entry name" value="40S ribosomal protein S10"/>
    <property type="match status" value="1"/>
</dbReference>
<dbReference type="CDD" id="cd15047">
    <property type="entry name" value="7tmC_GABA-B-like"/>
    <property type="match status" value="1"/>
</dbReference>
<name>A0A507FG05_9FUNG</name>
<dbReference type="Pfam" id="PF00003">
    <property type="entry name" value="7tm_3"/>
    <property type="match status" value="1"/>
</dbReference>
<feature type="transmembrane region" description="Helical" evidence="12">
    <location>
        <begin position="544"/>
        <end position="565"/>
    </location>
</feature>
<keyword evidence="13" id="KW-0732">Signal</keyword>
<dbReference type="PROSITE" id="PS50259">
    <property type="entry name" value="G_PROTEIN_RECEP_F3_4"/>
    <property type="match status" value="1"/>
</dbReference>
<reference evidence="15 16" key="1">
    <citation type="journal article" date="2019" name="Sci. Rep.">
        <title>Comparative genomics of chytrid fungi reveal insights into the obligate biotrophic and pathogenic lifestyle of Synchytrium endobioticum.</title>
        <authorList>
            <person name="van de Vossenberg B.T.L.H."/>
            <person name="Warris S."/>
            <person name="Nguyen H.D.T."/>
            <person name="van Gent-Pelzer M.P.E."/>
            <person name="Joly D.L."/>
            <person name="van de Geest H.C."/>
            <person name="Bonants P.J.M."/>
            <person name="Smith D.S."/>
            <person name="Levesque C.A."/>
            <person name="van der Lee T.A.J."/>
        </authorList>
    </citation>
    <scope>NUCLEOTIDE SEQUENCE [LARGE SCALE GENOMIC DNA]</scope>
    <source>
        <strain evidence="15 16">CBS 675.73</strain>
    </source>
</reference>
<evidence type="ECO:0000256" key="11">
    <source>
        <dbReference type="SAM" id="MobiDB-lite"/>
    </source>
</evidence>
<feature type="transmembrane region" description="Helical" evidence="12">
    <location>
        <begin position="472"/>
        <end position="491"/>
    </location>
</feature>
<keyword evidence="10" id="KW-0687">Ribonucleoprotein</keyword>
<dbReference type="PANTHER" id="PTHR12146:SF0">
    <property type="entry name" value="RIBOSOMAL PROTEIN S10"/>
    <property type="match status" value="1"/>
</dbReference>
<dbReference type="GO" id="GO:0003735">
    <property type="term" value="F:structural constituent of ribosome"/>
    <property type="evidence" value="ECO:0007669"/>
    <property type="project" value="TreeGrafter"/>
</dbReference>
<feature type="domain" description="G-protein coupled receptors family 3 profile" evidence="14">
    <location>
        <begin position="434"/>
        <end position="684"/>
    </location>
</feature>
<sequence length="985" mass="110223">MLFAATLAFFPVITVARVLHPPTVNLMLIPTIANVSQEQQLTQNFLDVHFTPKTGVKVNVNMAATLLTTDYASQVQLYLTTNDSSMDIFMIDVVWPADFSKYLVDLKAMIPPELSQIHNPAIWENNIVYGRHVAIPFFADYGVFYYRDDLLAKYGFPNPPATWDEMEEMVQAVTKHEPTIVGYVAQFNAYEGLTCNIMEWLLSADAGPVLYPNLTVTLDNPNTREILNRTRNWFTNGVTPKYALTYAEADAREKFQSGNALFMRHWPSASKTMQQANVPFSFKMTGLPGSTNATKFAATLGGWNLALSKATKNVNASVAALLFMATADFQKFRFLTTGLLPTVMSLYEDPDVCAHIDCSLFGKLRVAVRPSSSSGPHYLEISRILYTTINTFLGQKVDLDTAIDTVVLQIEQTIGTYTQIIMSNAQYTTLKDTLALVFVTLAVFGIASCLCLIFFITWYRRHQVMIAASPEFLTLIHVGVIIEFSSIFLYVVKPNSAICIIQPFVLTLGYAVAYSALMTKTWRVYRIFDAKFAKVGQSLTFCKLIKFVGFYIFVNLGILLAWVFISPPSDTAILQTSHSAYLTCDSAYDTIFVSCLFTLNGLMLVFGSWLAYKTREIDEVYRESFYIAIIMYNTLIWGSMSAGLVFIDVLGNEVHFVVRSVSILMACFGTLALLMGPKLKAVFYPVDQEAADVFVMSDDPRSGEFTNSLSGARLSYSKSVTARKSSESVQVRVDYRCGSSTIFLSNWQAATLRLFESSDGMVVVFTKVGKHAKMGSRALNGFALAADENIQVVRMEESGELNVATALVRLPDGGLYEFMSGDPVFSSAIERLKVPLKRKSIFLTPYLFQEGVMVAKKDFNLPKHNEVDVPNLHVIKALQSLESRGLVNTRFSWQYYYYFLNDAGIEYLRKFLHLPVEIVPRTHIKTAKPAGIRPGREERPQRERREGGDGYRRRNDGEKKEGASGDFRPEFRGGVGRGGPRPAQE</sequence>
<dbReference type="PANTHER" id="PTHR12146">
    <property type="entry name" value="40S RIBOSOMAL PROTEIN S10"/>
    <property type="match status" value="1"/>
</dbReference>
<dbReference type="InterPro" id="IPR006059">
    <property type="entry name" value="SBP"/>
</dbReference>
<comment type="subcellular location">
    <subcellularLocation>
        <location evidence="2">Cytoplasm</location>
    </subcellularLocation>
    <subcellularLocation>
        <location evidence="1">Membrane</location>
        <topology evidence="1">Multi-pass membrane protein</topology>
    </subcellularLocation>
</comment>
<evidence type="ECO:0000256" key="9">
    <source>
        <dbReference type="ARBA" id="ARBA00023180"/>
    </source>
</evidence>
<keyword evidence="6" id="KW-0689">Ribosomal protein</keyword>
<dbReference type="PRINTS" id="PR00248">
    <property type="entry name" value="GPCRMGR"/>
</dbReference>
<feature type="transmembrane region" description="Helical" evidence="12">
    <location>
        <begin position="497"/>
        <end position="517"/>
    </location>
</feature>
<accession>A0A507FG05</accession>
<feature type="chain" id="PRO_5021503064" description="G-protein coupled receptors family 3 profile domain-containing protein" evidence="13">
    <location>
        <begin position="17"/>
        <end position="985"/>
    </location>
</feature>
<dbReference type="SUPFAM" id="SSF53850">
    <property type="entry name" value="Periplasmic binding protein-like II"/>
    <property type="match status" value="1"/>
</dbReference>
<feature type="compositionally biased region" description="Basic and acidic residues" evidence="11">
    <location>
        <begin position="934"/>
        <end position="971"/>
    </location>
</feature>
<keyword evidence="16" id="KW-1185">Reference proteome</keyword>
<evidence type="ECO:0000256" key="7">
    <source>
        <dbReference type="ARBA" id="ARBA00022989"/>
    </source>
</evidence>
<keyword evidence="8 12" id="KW-0472">Membrane</keyword>
<keyword evidence="4" id="KW-0963">Cytoplasm</keyword>
<dbReference type="AlphaFoldDB" id="A0A507FG05"/>
<dbReference type="Pfam" id="PF01547">
    <property type="entry name" value="SBP_bac_1"/>
    <property type="match status" value="1"/>
</dbReference>
<comment type="similarity">
    <text evidence="3">Belongs to the eukaryotic ribosomal protein eS10 family.</text>
</comment>
<evidence type="ECO:0000256" key="2">
    <source>
        <dbReference type="ARBA" id="ARBA00004496"/>
    </source>
</evidence>
<dbReference type="InterPro" id="IPR000337">
    <property type="entry name" value="GPCR_3"/>
</dbReference>
<evidence type="ECO:0000256" key="4">
    <source>
        <dbReference type="ARBA" id="ARBA00022490"/>
    </source>
</evidence>
<feature type="transmembrane region" description="Helical" evidence="12">
    <location>
        <begin position="656"/>
        <end position="675"/>
    </location>
</feature>
<feature type="transmembrane region" description="Helical" evidence="12">
    <location>
        <begin position="434"/>
        <end position="460"/>
    </location>
</feature>
<dbReference type="GO" id="GO:0003723">
    <property type="term" value="F:RNA binding"/>
    <property type="evidence" value="ECO:0007669"/>
    <property type="project" value="TreeGrafter"/>
</dbReference>
<gene>
    <name evidence="15" type="ORF">CcCBS67573_g04236</name>
</gene>
<evidence type="ECO:0000259" key="14">
    <source>
        <dbReference type="PROSITE" id="PS50259"/>
    </source>
</evidence>
<feature type="signal peptide" evidence="13">
    <location>
        <begin position="1"/>
        <end position="16"/>
    </location>
</feature>
<keyword evidence="5 12" id="KW-0812">Transmembrane</keyword>
<protein>
    <recommendedName>
        <fullName evidence="14">G-protein coupled receptors family 3 profile domain-containing protein</fullName>
    </recommendedName>
</protein>
<dbReference type="InterPro" id="IPR005326">
    <property type="entry name" value="Plectin_eS10_N"/>
</dbReference>
<keyword evidence="7 12" id="KW-1133">Transmembrane helix</keyword>
<dbReference type="EMBL" id="QEAP01000123">
    <property type="protein sequence ID" value="TPX74487.1"/>
    <property type="molecule type" value="Genomic_DNA"/>
</dbReference>
<dbReference type="STRING" id="246404.A0A507FG05"/>
<dbReference type="Proteomes" id="UP000320333">
    <property type="component" value="Unassembled WGS sequence"/>
</dbReference>
<evidence type="ECO:0000313" key="15">
    <source>
        <dbReference type="EMBL" id="TPX74487.1"/>
    </source>
</evidence>
<feature type="region of interest" description="Disordered" evidence="11">
    <location>
        <begin position="927"/>
        <end position="985"/>
    </location>
</feature>
<dbReference type="InterPro" id="IPR037447">
    <property type="entry name" value="Ribosomal_eS10"/>
</dbReference>
<evidence type="ECO:0000256" key="8">
    <source>
        <dbReference type="ARBA" id="ARBA00023136"/>
    </source>
</evidence>
<dbReference type="Pfam" id="PF03501">
    <property type="entry name" value="S10_plectin"/>
    <property type="match status" value="1"/>
</dbReference>
<evidence type="ECO:0000256" key="1">
    <source>
        <dbReference type="ARBA" id="ARBA00004141"/>
    </source>
</evidence>